<keyword evidence="9" id="KW-0064">Aspartyl protease</keyword>
<evidence type="ECO:0000256" key="21">
    <source>
        <dbReference type="ARBA" id="ARBA00049244"/>
    </source>
</evidence>
<dbReference type="Gene3D" id="3.30.420.10">
    <property type="entry name" value="Ribonuclease H-like superfamily/Ribonuclease H"/>
    <property type="match status" value="1"/>
</dbReference>
<evidence type="ECO:0000259" key="24">
    <source>
        <dbReference type="PROSITE" id="PS50158"/>
    </source>
</evidence>
<evidence type="ECO:0000256" key="12">
    <source>
        <dbReference type="ARBA" id="ARBA00022840"/>
    </source>
</evidence>
<keyword evidence="17" id="KW-0917">Virion maturation</keyword>
<dbReference type="GO" id="GO:0006508">
    <property type="term" value="P:proteolysis"/>
    <property type="evidence" value="ECO:0007669"/>
    <property type="project" value="UniProtKB-KW"/>
</dbReference>
<evidence type="ECO:0000256" key="14">
    <source>
        <dbReference type="ARBA" id="ARBA00022908"/>
    </source>
</evidence>
<dbReference type="InterPro" id="IPR043128">
    <property type="entry name" value="Rev_trsase/Diguanyl_cyclase"/>
</dbReference>
<comment type="function">
    <text evidence="1">The aspartyl protease (PR) mediates the proteolytic cleavages of the Gag and Gag-Pol polyproteins after assembly of the VLP.</text>
</comment>
<evidence type="ECO:0000256" key="10">
    <source>
        <dbReference type="ARBA" id="ARBA00022759"/>
    </source>
</evidence>
<dbReference type="InterPro" id="IPR036397">
    <property type="entry name" value="RNaseH_sf"/>
</dbReference>
<evidence type="ECO:0000256" key="18">
    <source>
        <dbReference type="ARBA" id="ARBA00023172"/>
    </source>
</evidence>
<keyword evidence="10" id="KW-0255">Endonuclease</keyword>
<keyword evidence="18" id="KW-0233">DNA recombination</keyword>
<dbReference type="GO" id="GO:0005524">
    <property type="term" value="F:ATP binding"/>
    <property type="evidence" value="ECO:0007669"/>
    <property type="project" value="UniProtKB-KW"/>
</dbReference>
<dbReference type="InterPro" id="IPR001584">
    <property type="entry name" value="Integrase_cat-core"/>
</dbReference>
<keyword evidence="3" id="KW-1188">Viral release from host cell</keyword>
<keyword evidence="11" id="KW-0378">Hydrolase</keyword>
<evidence type="ECO:0000256" key="19">
    <source>
        <dbReference type="ARBA" id="ARBA00023268"/>
    </source>
</evidence>
<dbReference type="PROSITE" id="PS50158">
    <property type="entry name" value="ZF_CCHC"/>
    <property type="match status" value="2"/>
</dbReference>
<evidence type="ECO:0000256" key="1">
    <source>
        <dbReference type="ARBA" id="ARBA00002180"/>
    </source>
</evidence>
<keyword evidence="15" id="KW-0695">RNA-directed DNA polymerase</keyword>
<reference evidence="26 27" key="1">
    <citation type="journal article" date="2019" name="Sci. Rep.">
        <title>Comparative genomics of chytrid fungi reveal insights into the obligate biotrophic and pathogenic lifestyle of Synchytrium endobioticum.</title>
        <authorList>
            <person name="van de Vossenberg B.T.L.H."/>
            <person name="Warris S."/>
            <person name="Nguyen H.D.T."/>
            <person name="van Gent-Pelzer M.P.E."/>
            <person name="Joly D.L."/>
            <person name="van de Geest H.C."/>
            <person name="Bonants P.J.M."/>
            <person name="Smith D.S."/>
            <person name="Levesque C.A."/>
            <person name="van der Lee T.A.J."/>
        </authorList>
    </citation>
    <scope>NUCLEOTIDE SEQUENCE [LARGE SCALE GENOMIC DNA]</scope>
    <source>
        <strain evidence="26 27">LEV6574</strain>
    </source>
</reference>
<dbReference type="PANTHER" id="PTHR42648">
    <property type="entry name" value="TRANSPOSASE, PUTATIVE-RELATED"/>
    <property type="match status" value="1"/>
</dbReference>
<evidence type="ECO:0000259" key="25">
    <source>
        <dbReference type="PROSITE" id="PS50994"/>
    </source>
</evidence>
<dbReference type="GO" id="GO:0015074">
    <property type="term" value="P:DNA integration"/>
    <property type="evidence" value="ECO:0007669"/>
    <property type="project" value="UniProtKB-KW"/>
</dbReference>
<dbReference type="Gene3D" id="3.30.70.270">
    <property type="match status" value="1"/>
</dbReference>
<dbReference type="Pfam" id="PF25597">
    <property type="entry name" value="SH3_retrovirus"/>
    <property type="match status" value="1"/>
</dbReference>
<dbReference type="PROSITE" id="PS50994">
    <property type="entry name" value="INTEGRASE"/>
    <property type="match status" value="1"/>
</dbReference>
<dbReference type="SMART" id="SM00343">
    <property type="entry name" value="ZnF_C2HC"/>
    <property type="match status" value="2"/>
</dbReference>
<feature type="domain" description="CCHC-type" evidence="24">
    <location>
        <begin position="247"/>
        <end position="262"/>
    </location>
</feature>
<evidence type="ECO:0000256" key="11">
    <source>
        <dbReference type="ARBA" id="ARBA00022801"/>
    </source>
</evidence>
<dbReference type="GO" id="GO:0005634">
    <property type="term" value="C:nucleus"/>
    <property type="evidence" value="ECO:0007669"/>
    <property type="project" value="UniProtKB-ARBA"/>
</dbReference>
<organism evidence="26 27">
    <name type="scientific">Synchytrium endobioticum</name>
    <dbReference type="NCBI Taxonomy" id="286115"/>
    <lineage>
        <taxon>Eukaryota</taxon>
        <taxon>Fungi</taxon>
        <taxon>Fungi incertae sedis</taxon>
        <taxon>Chytridiomycota</taxon>
        <taxon>Chytridiomycota incertae sedis</taxon>
        <taxon>Chytridiomycetes</taxon>
        <taxon>Synchytriales</taxon>
        <taxon>Synchytriaceae</taxon>
        <taxon>Synchytrium</taxon>
    </lineage>
</organism>
<dbReference type="InterPro" id="IPR043502">
    <property type="entry name" value="DNA/RNA_pol_sf"/>
</dbReference>
<dbReference type="GO" id="GO:0004190">
    <property type="term" value="F:aspartic-type endopeptidase activity"/>
    <property type="evidence" value="ECO:0007669"/>
    <property type="project" value="UniProtKB-KW"/>
</dbReference>
<dbReference type="Pfam" id="PF22936">
    <property type="entry name" value="Pol_BBD"/>
    <property type="match status" value="1"/>
</dbReference>
<evidence type="ECO:0000256" key="22">
    <source>
        <dbReference type="PROSITE-ProRule" id="PRU00047"/>
    </source>
</evidence>
<keyword evidence="19" id="KW-0511">Multifunctional enzyme</keyword>
<gene>
    <name evidence="26" type="ORF">SeLEV6574_g05503</name>
</gene>
<dbReference type="InterPro" id="IPR012337">
    <property type="entry name" value="RNaseH-like_sf"/>
</dbReference>
<feature type="domain" description="Integrase catalytic" evidence="25">
    <location>
        <begin position="537"/>
        <end position="706"/>
    </location>
</feature>
<dbReference type="EMBL" id="QEAM01000262">
    <property type="protein sequence ID" value="TPX42609.1"/>
    <property type="molecule type" value="Genomic_DNA"/>
</dbReference>
<keyword evidence="16 26" id="KW-0808">Transferase</keyword>
<evidence type="ECO:0000256" key="20">
    <source>
        <dbReference type="ARBA" id="ARBA00048173"/>
    </source>
</evidence>
<comment type="catalytic activity">
    <reaction evidence="21">
        <text>DNA(n) + a 2'-deoxyribonucleoside 5'-triphosphate = DNA(n+1) + diphosphate</text>
        <dbReference type="Rhea" id="RHEA:22508"/>
        <dbReference type="Rhea" id="RHEA-COMP:17339"/>
        <dbReference type="Rhea" id="RHEA-COMP:17340"/>
        <dbReference type="ChEBI" id="CHEBI:33019"/>
        <dbReference type="ChEBI" id="CHEBI:61560"/>
        <dbReference type="ChEBI" id="CHEBI:173112"/>
        <dbReference type="EC" id="2.7.7.7"/>
    </reaction>
</comment>
<dbReference type="InterPro" id="IPR036875">
    <property type="entry name" value="Znf_CCHC_sf"/>
</dbReference>
<evidence type="ECO:0000256" key="15">
    <source>
        <dbReference type="ARBA" id="ARBA00022918"/>
    </source>
</evidence>
<dbReference type="GO" id="GO:0008270">
    <property type="term" value="F:zinc ion binding"/>
    <property type="evidence" value="ECO:0007669"/>
    <property type="project" value="UniProtKB-KW"/>
</dbReference>
<dbReference type="InterPro" id="IPR054722">
    <property type="entry name" value="PolX-like_BBD"/>
</dbReference>
<proteinExistence type="predicted"/>
<protein>
    <submittedName>
        <fullName evidence="26">DNA-directed DNA polymerase</fullName>
    </submittedName>
</protein>
<dbReference type="VEuPathDB" id="FungiDB:SeMB42_g04387"/>
<keyword evidence="14" id="KW-0229">DNA integration</keyword>
<dbReference type="Pfam" id="PF13976">
    <property type="entry name" value="gag_pre-integrs"/>
    <property type="match status" value="1"/>
</dbReference>
<keyword evidence="12" id="KW-0067">ATP-binding</keyword>
<dbReference type="GO" id="GO:0006310">
    <property type="term" value="P:DNA recombination"/>
    <property type="evidence" value="ECO:0007669"/>
    <property type="project" value="UniProtKB-KW"/>
</dbReference>
<evidence type="ECO:0000256" key="5">
    <source>
        <dbReference type="ARBA" id="ARBA00022695"/>
    </source>
</evidence>
<feature type="region of interest" description="Disordered" evidence="23">
    <location>
        <begin position="790"/>
        <end position="818"/>
    </location>
</feature>
<name>A0A507CTX7_9FUNG</name>
<keyword evidence="4" id="KW-0645">Protease</keyword>
<dbReference type="VEuPathDB" id="FungiDB:SeMB42_g03921"/>
<keyword evidence="2" id="KW-0815">Transposition</keyword>
<evidence type="ECO:0000256" key="23">
    <source>
        <dbReference type="SAM" id="MobiDB-lite"/>
    </source>
</evidence>
<evidence type="ECO:0000256" key="2">
    <source>
        <dbReference type="ARBA" id="ARBA00022578"/>
    </source>
</evidence>
<evidence type="ECO:0000313" key="27">
    <source>
        <dbReference type="Proteomes" id="UP000320475"/>
    </source>
</evidence>
<dbReference type="SUPFAM" id="SSF53098">
    <property type="entry name" value="Ribonuclease H-like"/>
    <property type="match status" value="1"/>
</dbReference>
<dbReference type="GO" id="GO:0003964">
    <property type="term" value="F:RNA-directed DNA polymerase activity"/>
    <property type="evidence" value="ECO:0007669"/>
    <property type="project" value="UniProtKB-KW"/>
</dbReference>
<sequence>MSNTYDSIRITIFNPLSGKSFKVWKESIHMLLHSQERLGKHLVNAVVPFAAQGENETAENFEQRQERFNSEKYKAAMLVRQNVVDMVQGQLNVQWTAYQMMEHLSTTYGGTTAVNFAVKWEEFHNFTISEDDDPTDVVAKIQKMYQEMEEICRTKDITTIQKLLQVQCNLTIIRNLDIFPYSNLRDQLITGDIVNLSFETIRNQMVNLKMIQGANGSQATAMMGVKQTKKSIYLRTTPPTTSTPTLCYKCWEQGHYITSCTNPNQVFPGFKNQMNDGNIGKARVLVCTKCWTSGHIAKNCTKDPKPFPGMNKYVTTGAHTTIPNTDHLDTPGSKNDSSRRGIDCIVSSVCDSKTKNNTSYTTWLVDSGASTHMMNEPTKLSNLQISSIVVKGIGKARMKGTQQGTFTGNVNGIQVTLEDVLVVPGLEKNLISEGQLFDDGYQVYNTQEGNKVLVSQQGEIPIPKTNNLYPITLEHAQPEIGYQASVTDANLWHARLGHPSVSRLKKVIPSVITSQLQKICEACIKGKMNEDPYQTSTTEHPKTLDLLVADVIGPFRTTSHDGSKNYLVIQDVGSHYGWVLPLKKRREAPSKLMDLIRMLGKHYPTSVKHVQLDNAPEFTSESINIFFRHHGIQRRSTIPYAHAQNGAIERYNRTIQERARVLLISAQLSPSFWGAALQTAVYLENRLTTRALPESTTPYEMLTGKKPSYENLRIFGCRAICHDPTQHDKQQSKTIDAIFIGYEPSPFETVRGWKFWNIKRRKTFYSRNVAFLEKDNKTTNITEDEVYATEPQNGALTTAGDDTSTTDIRTDQGHSNSDQTSVAEYNYYNLFEPEREQIEKIDTHQNAPPPQPIPTPLHARNQRQILQPTIATTRTRRAIHPPRHDSAEGYKATVSEVKIPKSYKQAMKSVEATEWVNAMSEEVAALIANKTWELVDSPKNKHVLPGKWIYVTKHDEVGSILKYKARWVVQGNHQINGIDYDETFAPTSHLPTLRVLVSLIASQNWYASTLDISTAFLNGELEQEVYVKQPTGYQDGTHRVCRLKKSLYGLKQAPRVWHQHLLEWMTENNFESSPAEPCLYTGIAQDKQRIYILVHVDDFLLTSPKQETVELVERQLEGTFKLKKGGVLKWYLNIQFIATNHNTILLSQEGYVTDILDTFNMQTCNPTKYPMAAGFDTPTESPPCDKIRYQKALGMLLYLARCTRPDIMTAVTILSKYSMSPSEYHWKGILNVLRYLKGTSAKVLELGGTTLSGYADSDWATDKDDRKSRTVSSSEAEYYAIGDATKEILWIQNLLKGIHYPIELPTLLYEDNRGAQLMAENPMVTPRAKHIDIKHHFIREAIKNRHIKLVSISTQDQIADGLTKPLTGPAFSKCCDALGVTTRGGVAV</sequence>
<keyword evidence="22" id="KW-0863">Zinc-finger</keyword>
<evidence type="ECO:0000256" key="4">
    <source>
        <dbReference type="ARBA" id="ARBA00022670"/>
    </source>
</evidence>
<dbReference type="SUPFAM" id="SSF57756">
    <property type="entry name" value="Retrovirus zinc finger-like domains"/>
    <property type="match status" value="1"/>
</dbReference>
<evidence type="ECO:0000313" key="26">
    <source>
        <dbReference type="EMBL" id="TPX42609.1"/>
    </source>
</evidence>
<keyword evidence="5" id="KW-0548">Nucleotidyltransferase</keyword>
<dbReference type="PANTHER" id="PTHR42648:SF11">
    <property type="entry name" value="TRANSPOSON TY4-P GAG-POL POLYPROTEIN"/>
    <property type="match status" value="1"/>
</dbReference>
<keyword evidence="16 26" id="KW-0239">DNA-directed DNA polymerase</keyword>
<dbReference type="CDD" id="cd09272">
    <property type="entry name" value="RNase_HI_RT_Ty1"/>
    <property type="match status" value="1"/>
</dbReference>
<dbReference type="InterPro" id="IPR013103">
    <property type="entry name" value="RVT_2"/>
</dbReference>
<evidence type="ECO:0000256" key="6">
    <source>
        <dbReference type="ARBA" id="ARBA00022722"/>
    </source>
</evidence>
<comment type="caution">
    <text evidence="26">The sequence shown here is derived from an EMBL/GenBank/DDBJ whole genome shotgun (WGS) entry which is preliminary data.</text>
</comment>
<dbReference type="GO" id="GO:0003676">
    <property type="term" value="F:nucleic acid binding"/>
    <property type="evidence" value="ECO:0007669"/>
    <property type="project" value="InterPro"/>
</dbReference>
<keyword evidence="6" id="KW-0540">Nuclease</keyword>
<evidence type="ECO:0000256" key="13">
    <source>
        <dbReference type="ARBA" id="ARBA00022842"/>
    </source>
</evidence>
<dbReference type="GO" id="GO:0032196">
    <property type="term" value="P:transposition"/>
    <property type="evidence" value="ECO:0007669"/>
    <property type="project" value="UniProtKB-KW"/>
</dbReference>
<accession>A0A507CTX7</accession>
<keyword evidence="13" id="KW-0460">Magnesium</keyword>
<dbReference type="Gene3D" id="3.10.10.10">
    <property type="entry name" value="HIV Type 1 Reverse Transcriptase, subunit A, domain 1"/>
    <property type="match status" value="1"/>
</dbReference>
<keyword evidence="8" id="KW-0547">Nucleotide-binding</keyword>
<dbReference type="InterPro" id="IPR039537">
    <property type="entry name" value="Retrotran_Ty1/copia-like"/>
</dbReference>
<dbReference type="Gene3D" id="4.10.60.10">
    <property type="entry name" value="Zinc finger, CCHC-type"/>
    <property type="match status" value="1"/>
</dbReference>
<evidence type="ECO:0000256" key="9">
    <source>
        <dbReference type="ARBA" id="ARBA00022750"/>
    </source>
</evidence>
<dbReference type="SUPFAM" id="SSF56672">
    <property type="entry name" value="DNA/RNA polymerases"/>
    <property type="match status" value="1"/>
</dbReference>
<dbReference type="GO" id="GO:0004519">
    <property type="term" value="F:endonuclease activity"/>
    <property type="evidence" value="ECO:0007669"/>
    <property type="project" value="UniProtKB-KW"/>
</dbReference>
<dbReference type="InterPro" id="IPR057670">
    <property type="entry name" value="SH3_retrovirus"/>
</dbReference>
<dbReference type="GO" id="GO:0003887">
    <property type="term" value="F:DNA-directed DNA polymerase activity"/>
    <property type="evidence" value="ECO:0007669"/>
    <property type="project" value="UniProtKB-KW"/>
</dbReference>
<feature type="domain" description="CCHC-type" evidence="24">
    <location>
        <begin position="287"/>
        <end position="302"/>
    </location>
</feature>
<dbReference type="VEuPathDB" id="FungiDB:SeMB42_g02421"/>
<keyword evidence="7" id="KW-0479">Metal-binding</keyword>
<evidence type="ECO:0000256" key="3">
    <source>
        <dbReference type="ARBA" id="ARBA00022612"/>
    </source>
</evidence>
<evidence type="ECO:0000256" key="8">
    <source>
        <dbReference type="ARBA" id="ARBA00022741"/>
    </source>
</evidence>
<dbReference type="OrthoDB" id="413361at2759"/>
<evidence type="ECO:0000256" key="7">
    <source>
        <dbReference type="ARBA" id="ARBA00022723"/>
    </source>
</evidence>
<keyword evidence="22" id="KW-0862">Zinc</keyword>
<evidence type="ECO:0000256" key="17">
    <source>
        <dbReference type="ARBA" id="ARBA00023113"/>
    </source>
</evidence>
<dbReference type="Pfam" id="PF07727">
    <property type="entry name" value="RVT_2"/>
    <property type="match status" value="1"/>
</dbReference>
<dbReference type="Proteomes" id="UP000320475">
    <property type="component" value="Unassembled WGS sequence"/>
</dbReference>
<evidence type="ECO:0000256" key="16">
    <source>
        <dbReference type="ARBA" id="ARBA00022932"/>
    </source>
</evidence>
<dbReference type="InterPro" id="IPR001878">
    <property type="entry name" value="Znf_CCHC"/>
</dbReference>
<dbReference type="InterPro" id="IPR025724">
    <property type="entry name" value="GAG-pre-integrase_dom"/>
</dbReference>
<comment type="catalytic activity">
    <reaction evidence="20">
        <text>DNA(n) + a 2'-deoxyribonucleoside 5'-triphosphate = DNA(n+1) + diphosphate</text>
        <dbReference type="Rhea" id="RHEA:22508"/>
        <dbReference type="Rhea" id="RHEA-COMP:17339"/>
        <dbReference type="Rhea" id="RHEA-COMP:17340"/>
        <dbReference type="ChEBI" id="CHEBI:33019"/>
        <dbReference type="ChEBI" id="CHEBI:61560"/>
        <dbReference type="ChEBI" id="CHEBI:173112"/>
        <dbReference type="EC" id="2.7.7.49"/>
    </reaction>
</comment>